<gene>
    <name evidence="9" type="ORF">ADIMK_0095</name>
</gene>
<evidence type="ECO:0000256" key="2">
    <source>
        <dbReference type="ARBA" id="ARBA00022448"/>
    </source>
</evidence>
<comment type="similarity">
    <text evidence="7">Belongs to the TRAP transporter small permease family.</text>
</comment>
<evidence type="ECO:0000256" key="4">
    <source>
        <dbReference type="ARBA" id="ARBA00022692"/>
    </source>
</evidence>
<name>A0A081G4S8_9GAMM</name>
<proteinExistence type="inferred from homology"/>
<evidence type="ECO:0000256" key="5">
    <source>
        <dbReference type="ARBA" id="ARBA00022989"/>
    </source>
</evidence>
<evidence type="ECO:0000256" key="1">
    <source>
        <dbReference type="ARBA" id="ARBA00004651"/>
    </source>
</evidence>
<keyword evidence="6 7" id="KW-0472">Membrane</keyword>
<feature type="transmembrane region" description="Helical" evidence="7">
    <location>
        <begin position="137"/>
        <end position="156"/>
    </location>
</feature>
<comment type="caution">
    <text evidence="9">The sequence shown here is derived from an EMBL/GenBank/DDBJ whole genome shotgun (WGS) entry which is preliminary data.</text>
</comment>
<evidence type="ECO:0000256" key="6">
    <source>
        <dbReference type="ARBA" id="ARBA00023136"/>
    </source>
</evidence>
<feature type="domain" description="Tripartite ATP-independent periplasmic transporters DctQ component" evidence="8">
    <location>
        <begin position="26"/>
        <end position="162"/>
    </location>
</feature>
<keyword evidence="3" id="KW-1003">Cell membrane</keyword>
<sequence>MKHITRLVDAVSSYMQLLSGVLIVSMMVTVLADVTTRALFRMTDGSLDMTFIGGIELVKFGLLFTVLFALPFCVDKSQVVVDLFTEKLSERKKAFLESVYFVGYAVLGTGMTIRFYHAVGNAVMSGETTQDLLIPMNYIYALTTFATAVLAIRSLLVAKQRLCTAMGFNA</sequence>
<accession>A0A081G4S8</accession>
<reference evidence="9 10" key="1">
    <citation type="submission" date="2014-04" db="EMBL/GenBank/DDBJ databases">
        <title>Marinobacterium kochiensis sp. nov., isolated from sediment sample collected from Kochi backwaters in Kerala, India.</title>
        <authorList>
            <person name="Singh A."/>
            <person name="Pinnaka A.K."/>
        </authorList>
    </citation>
    <scope>NUCLEOTIDE SEQUENCE [LARGE SCALE GENOMIC DNA]</scope>
    <source>
        <strain evidence="9 10">AK27</strain>
    </source>
</reference>
<evidence type="ECO:0000313" key="9">
    <source>
        <dbReference type="EMBL" id="KEA65783.1"/>
    </source>
</evidence>
<keyword evidence="2 7" id="KW-0813">Transport</keyword>
<evidence type="ECO:0000313" key="10">
    <source>
        <dbReference type="Proteomes" id="UP000028252"/>
    </source>
</evidence>
<comment type="subunit">
    <text evidence="7">The complex comprises the extracytoplasmic solute receptor protein and the two transmembrane proteins.</text>
</comment>
<dbReference type="GO" id="GO:0022857">
    <property type="term" value="F:transmembrane transporter activity"/>
    <property type="evidence" value="ECO:0007669"/>
    <property type="project" value="UniProtKB-UniRule"/>
</dbReference>
<feature type="transmembrane region" description="Helical" evidence="7">
    <location>
        <begin position="12"/>
        <end position="31"/>
    </location>
</feature>
<protein>
    <recommendedName>
        <fullName evidence="7">TRAP transporter small permease protein</fullName>
    </recommendedName>
</protein>
<keyword evidence="10" id="KW-1185">Reference proteome</keyword>
<comment type="function">
    <text evidence="7">Part of the tripartite ATP-independent periplasmic (TRAP) transport system.</text>
</comment>
<dbReference type="EMBL" id="JMQN01000004">
    <property type="protein sequence ID" value="KEA65783.1"/>
    <property type="molecule type" value="Genomic_DNA"/>
</dbReference>
<dbReference type="RefSeq" id="WP_036182326.1">
    <property type="nucleotide sequence ID" value="NZ_JMQN01000004.1"/>
</dbReference>
<dbReference type="GO" id="GO:0005886">
    <property type="term" value="C:plasma membrane"/>
    <property type="evidence" value="ECO:0007669"/>
    <property type="project" value="UniProtKB-SubCell"/>
</dbReference>
<dbReference type="Proteomes" id="UP000028252">
    <property type="component" value="Unassembled WGS sequence"/>
</dbReference>
<dbReference type="Pfam" id="PF04290">
    <property type="entry name" value="DctQ"/>
    <property type="match status" value="1"/>
</dbReference>
<evidence type="ECO:0000259" key="8">
    <source>
        <dbReference type="Pfam" id="PF04290"/>
    </source>
</evidence>
<comment type="subcellular location">
    <subcellularLocation>
        <location evidence="7">Cell inner membrane</location>
        <topology evidence="7">Multi-pass membrane protein</topology>
    </subcellularLocation>
    <subcellularLocation>
        <location evidence="1">Cell membrane</location>
        <topology evidence="1">Multi-pass membrane protein</topology>
    </subcellularLocation>
</comment>
<dbReference type="AlphaFoldDB" id="A0A081G4S8"/>
<dbReference type="PATRIC" id="fig|1232683.4.peg.95"/>
<keyword evidence="5 7" id="KW-1133">Transmembrane helix</keyword>
<evidence type="ECO:0000256" key="3">
    <source>
        <dbReference type="ARBA" id="ARBA00022475"/>
    </source>
</evidence>
<dbReference type="InterPro" id="IPR055348">
    <property type="entry name" value="DctQ"/>
</dbReference>
<keyword evidence="7" id="KW-0997">Cell inner membrane</keyword>
<dbReference type="eggNOG" id="COG3090">
    <property type="taxonomic scope" value="Bacteria"/>
</dbReference>
<dbReference type="OrthoDB" id="7363305at2"/>
<organism evidence="9 10">
    <name type="scientific">Marinobacterium lacunae</name>
    <dbReference type="NCBI Taxonomy" id="1232683"/>
    <lineage>
        <taxon>Bacteria</taxon>
        <taxon>Pseudomonadati</taxon>
        <taxon>Pseudomonadota</taxon>
        <taxon>Gammaproteobacteria</taxon>
        <taxon>Oceanospirillales</taxon>
        <taxon>Oceanospirillaceae</taxon>
        <taxon>Marinobacterium</taxon>
    </lineage>
</organism>
<feature type="transmembrane region" description="Helical" evidence="7">
    <location>
        <begin position="51"/>
        <end position="74"/>
    </location>
</feature>
<dbReference type="STRING" id="1232683.ADIMK_0095"/>
<keyword evidence="4 7" id="KW-0812">Transmembrane</keyword>
<feature type="transmembrane region" description="Helical" evidence="7">
    <location>
        <begin position="95"/>
        <end position="117"/>
    </location>
</feature>
<evidence type="ECO:0000256" key="7">
    <source>
        <dbReference type="RuleBase" id="RU369079"/>
    </source>
</evidence>